<proteinExistence type="predicted"/>
<reference evidence="1" key="2">
    <citation type="submission" date="2020-09" db="EMBL/GenBank/DDBJ databases">
        <authorList>
            <person name="Sun Q."/>
            <person name="Ohkuma M."/>
        </authorList>
    </citation>
    <scope>NUCLEOTIDE SEQUENCE</scope>
    <source>
        <strain evidence="1">JCM 4790</strain>
    </source>
</reference>
<dbReference type="Proteomes" id="UP000619244">
    <property type="component" value="Unassembled WGS sequence"/>
</dbReference>
<name>A0A918P452_9ACTN</name>
<accession>A0A918P452</accession>
<evidence type="ECO:0000313" key="1">
    <source>
        <dbReference type="EMBL" id="GGY17327.1"/>
    </source>
</evidence>
<dbReference type="AlphaFoldDB" id="A0A918P452"/>
<comment type="caution">
    <text evidence="1">The sequence shown here is derived from an EMBL/GenBank/DDBJ whole genome shotgun (WGS) entry which is preliminary data.</text>
</comment>
<organism evidence="1 2">
    <name type="scientific">Streptomyces minutiscleroticus</name>
    <dbReference type="NCBI Taxonomy" id="68238"/>
    <lineage>
        <taxon>Bacteria</taxon>
        <taxon>Bacillati</taxon>
        <taxon>Actinomycetota</taxon>
        <taxon>Actinomycetes</taxon>
        <taxon>Kitasatosporales</taxon>
        <taxon>Streptomycetaceae</taxon>
        <taxon>Streptomyces</taxon>
    </lineage>
</organism>
<gene>
    <name evidence="1" type="ORF">GCM10010358_81040</name>
</gene>
<reference evidence="1" key="1">
    <citation type="journal article" date="2014" name="Int. J. Syst. Evol. Microbiol.">
        <title>Complete genome sequence of Corynebacterium casei LMG S-19264T (=DSM 44701T), isolated from a smear-ripened cheese.</title>
        <authorList>
            <consortium name="US DOE Joint Genome Institute (JGI-PGF)"/>
            <person name="Walter F."/>
            <person name="Albersmeier A."/>
            <person name="Kalinowski J."/>
            <person name="Ruckert C."/>
        </authorList>
    </citation>
    <scope>NUCLEOTIDE SEQUENCE</scope>
    <source>
        <strain evidence="1">JCM 4790</strain>
    </source>
</reference>
<dbReference type="EMBL" id="BMVU01000116">
    <property type="protein sequence ID" value="GGY17327.1"/>
    <property type="molecule type" value="Genomic_DNA"/>
</dbReference>
<evidence type="ECO:0000313" key="2">
    <source>
        <dbReference type="Proteomes" id="UP000619244"/>
    </source>
</evidence>
<protein>
    <submittedName>
        <fullName evidence="1">Uncharacterized protein</fullName>
    </submittedName>
</protein>
<keyword evidence="2" id="KW-1185">Reference proteome</keyword>
<sequence>MTALRGAMSCTAAGTPRSVLVGGCPGCGRGGGECVRTGRLGCGQEVGRVTVVPRVLVVMSRWSVSCWTIHRPRPFSAVSALQAGAAALSVKPGP</sequence>